<dbReference type="STRING" id="1306861.A0A4U6XN89"/>
<dbReference type="Proteomes" id="UP000310108">
    <property type="component" value="Unassembled WGS sequence"/>
</dbReference>
<dbReference type="AlphaFoldDB" id="A0A4U6XN89"/>
<organism evidence="2 3">
    <name type="scientific">Colletotrichum tanaceti</name>
    <dbReference type="NCBI Taxonomy" id="1306861"/>
    <lineage>
        <taxon>Eukaryota</taxon>
        <taxon>Fungi</taxon>
        <taxon>Dikarya</taxon>
        <taxon>Ascomycota</taxon>
        <taxon>Pezizomycotina</taxon>
        <taxon>Sordariomycetes</taxon>
        <taxon>Hypocreomycetidae</taxon>
        <taxon>Glomerellales</taxon>
        <taxon>Glomerellaceae</taxon>
        <taxon>Colletotrichum</taxon>
        <taxon>Colletotrichum destructivum species complex</taxon>
    </lineage>
</organism>
<feature type="region of interest" description="Disordered" evidence="1">
    <location>
        <begin position="116"/>
        <end position="159"/>
    </location>
</feature>
<protein>
    <submittedName>
        <fullName evidence="2">Uncharacterized protein</fullName>
    </submittedName>
</protein>
<evidence type="ECO:0000313" key="2">
    <source>
        <dbReference type="EMBL" id="TKW57203.1"/>
    </source>
</evidence>
<accession>A0A4U6XN89</accession>
<name>A0A4U6XN89_9PEZI</name>
<gene>
    <name evidence="2" type="ORF">CTA1_6643</name>
</gene>
<evidence type="ECO:0000313" key="3">
    <source>
        <dbReference type="Proteomes" id="UP000310108"/>
    </source>
</evidence>
<dbReference type="OrthoDB" id="5407715at2759"/>
<keyword evidence="3" id="KW-1185">Reference proteome</keyword>
<comment type="caution">
    <text evidence="2">The sequence shown here is derived from an EMBL/GenBank/DDBJ whole genome shotgun (WGS) entry which is preliminary data.</text>
</comment>
<evidence type="ECO:0000256" key="1">
    <source>
        <dbReference type="SAM" id="MobiDB-lite"/>
    </source>
</evidence>
<proteinExistence type="predicted"/>
<sequence>MGSGVRTSRCDRRVWLHIAACTRPHDPARETTDSAFLEAADVKVAEKVVVGPSGGWFLWWPRRQGRSYHRLQRCGARPQLAAMRRKLGGNARLRMVVMRTPTQRRSWRQRPTVRERMYTMTGPPGGSGIRRTSGPHFARPSARSGGSQRRRERDADDSVCAVQPEELQAVGQVDEREVDAVAGDQYNEGGQPRVGNESGSKIEVFTLDQHEEATEFAKVTGGLRNYTVIAPNPYGTTSLAI</sequence>
<dbReference type="EMBL" id="PJEX01000048">
    <property type="protein sequence ID" value="TKW57203.1"/>
    <property type="molecule type" value="Genomic_DNA"/>
</dbReference>
<reference evidence="2 3" key="1">
    <citation type="journal article" date="2019" name="PLoS ONE">
        <title>Comparative genome analysis indicates high evolutionary potential of pathogenicity genes in Colletotrichum tanaceti.</title>
        <authorList>
            <person name="Lelwala R.V."/>
            <person name="Korhonen P.K."/>
            <person name="Young N.D."/>
            <person name="Scott J.B."/>
            <person name="Ades P.A."/>
            <person name="Gasser R.B."/>
            <person name="Taylor P.W.J."/>
        </authorList>
    </citation>
    <scope>NUCLEOTIDE SEQUENCE [LARGE SCALE GENOMIC DNA]</scope>
    <source>
        <strain evidence="2">BRIP57314</strain>
    </source>
</reference>